<evidence type="ECO:0000313" key="1">
    <source>
        <dbReference type="EMBL" id="EIE84937.1"/>
    </source>
</evidence>
<proteinExistence type="predicted"/>
<dbReference type="GeneID" id="93616613"/>
<dbReference type="VEuPathDB" id="FungiDB:RO3G_09647"/>
<name>I1C907_RHIO9</name>
<organism evidence="1 2">
    <name type="scientific">Rhizopus delemar (strain RA 99-880 / ATCC MYA-4621 / FGSC 9543 / NRRL 43880)</name>
    <name type="common">Mucormycosis agent</name>
    <name type="synonym">Rhizopus arrhizus var. delemar</name>
    <dbReference type="NCBI Taxonomy" id="246409"/>
    <lineage>
        <taxon>Eukaryota</taxon>
        <taxon>Fungi</taxon>
        <taxon>Fungi incertae sedis</taxon>
        <taxon>Mucoromycota</taxon>
        <taxon>Mucoromycotina</taxon>
        <taxon>Mucoromycetes</taxon>
        <taxon>Mucorales</taxon>
        <taxon>Mucorineae</taxon>
        <taxon>Rhizopodaceae</taxon>
        <taxon>Rhizopus</taxon>
    </lineage>
</organism>
<sequence>MYSNKAKEASIEWSKKGKEAVDRWKKERYDAHISFCRFVQQPIEKQVFGMQLKEAVALTKIEDDDLVSNPRK</sequence>
<reference evidence="1 2" key="1">
    <citation type="journal article" date="2009" name="PLoS Genet.">
        <title>Genomic analysis of the basal lineage fungus Rhizopus oryzae reveals a whole-genome duplication.</title>
        <authorList>
            <person name="Ma L.-J."/>
            <person name="Ibrahim A.S."/>
            <person name="Skory C."/>
            <person name="Grabherr M.G."/>
            <person name="Burger G."/>
            <person name="Butler M."/>
            <person name="Elias M."/>
            <person name="Idnurm A."/>
            <person name="Lang B.F."/>
            <person name="Sone T."/>
            <person name="Abe A."/>
            <person name="Calvo S.E."/>
            <person name="Corrochano L.M."/>
            <person name="Engels R."/>
            <person name="Fu J."/>
            <person name="Hansberg W."/>
            <person name="Kim J.-M."/>
            <person name="Kodira C.D."/>
            <person name="Koehrsen M.J."/>
            <person name="Liu B."/>
            <person name="Miranda-Saavedra D."/>
            <person name="O'Leary S."/>
            <person name="Ortiz-Castellanos L."/>
            <person name="Poulter R."/>
            <person name="Rodriguez-Romero J."/>
            <person name="Ruiz-Herrera J."/>
            <person name="Shen Y.-Q."/>
            <person name="Zeng Q."/>
            <person name="Galagan J."/>
            <person name="Birren B.W."/>
            <person name="Cuomo C.A."/>
            <person name="Wickes B.L."/>
        </authorList>
    </citation>
    <scope>NUCLEOTIDE SEQUENCE [LARGE SCALE GENOMIC DNA]</scope>
    <source>
        <strain evidence="2">RA 99-880 / ATCC MYA-4621 / FGSC 9543 / NRRL 43880</strain>
    </source>
</reference>
<dbReference type="Proteomes" id="UP000009138">
    <property type="component" value="Unassembled WGS sequence"/>
</dbReference>
<accession>I1C907</accession>
<dbReference type="AlphaFoldDB" id="I1C907"/>
<gene>
    <name evidence="1" type="ORF">RO3G_09647</name>
</gene>
<dbReference type="STRING" id="246409.I1C907"/>
<evidence type="ECO:0000313" key="2">
    <source>
        <dbReference type="Proteomes" id="UP000009138"/>
    </source>
</evidence>
<protein>
    <submittedName>
        <fullName evidence="1">Uncharacterized protein</fullName>
    </submittedName>
</protein>
<dbReference type="InParanoid" id="I1C907"/>
<keyword evidence="2" id="KW-1185">Reference proteome</keyword>
<dbReference type="RefSeq" id="XP_067520333.1">
    <property type="nucleotide sequence ID" value="XM_067664232.1"/>
</dbReference>
<dbReference type="EMBL" id="CH476738">
    <property type="protein sequence ID" value="EIE84937.1"/>
    <property type="molecule type" value="Genomic_DNA"/>
</dbReference>